<accession>A0A4C1XLG4</accession>
<reference evidence="1 2" key="1">
    <citation type="journal article" date="2019" name="Commun. Biol.">
        <title>The bagworm genome reveals a unique fibroin gene that provides high tensile strength.</title>
        <authorList>
            <person name="Kono N."/>
            <person name="Nakamura H."/>
            <person name="Ohtoshi R."/>
            <person name="Tomita M."/>
            <person name="Numata K."/>
            <person name="Arakawa K."/>
        </authorList>
    </citation>
    <scope>NUCLEOTIDE SEQUENCE [LARGE SCALE GENOMIC DNA]</scope>
</reference>
<organism evidence="1 2">
    <name type="scientific">Eumeta variegata</name>
    <name type="common">Bagworm moth</name>
    <name type="synonym">Eumeta japonica</name>
    <dbReference type="NCBI Taxonomy" id="151549"/>
    <lineage>
        <taxon>Eukaryota</taxon>
        <taxon>Metazoa</taxon>
        <taxon>Ecdysozoa</taxon>
        <taxon>Arthropoda</taxon>
        <taxon>Hexapoda</taxon>
        <taxon>Insecta</taxon>
        <taxon>Pterygota</taxon>
        <taxon>Neoptera</taxon>
        <taxon>Endopterygota</taxon>
        <taxon>Lepidoptera</taxon>
        <taxon>Glossata</taxon>
        <taxon>Ditrysia</taxon>
        <taxon>Tineoidea</taxon>
        <taxon>Psychidae</taxon>
        <taxon>Oiketicinae</taxon>
        <taxon>Eumeta</taxon>
    </lineage>
</organism>
<dbReference type="Proteomes" id="UP000299102">
    <property type="component" value="Unassembled WGS sequence"/>
</dbReference>
<name>A0A4C1XLG4_EUMVA</name>
<evidence type="ECO:0000313" key="2">
    <source>
        <dbReference type="Proteomes" id="UP000299102"/>
    </source>
</evidence>
<gene>
    <name evidence="1" type="ORF">EVAR_40201_1</name>
</gene>
<keyword evidence="2" id="KW-1185">Reference proteome</keyword>
<evidence type="ECO:0000313" key="1">
    <source>
        <dbReference type="EMBL" id="GBP63950.1"/>
    </source>
</evidence>
<dbReference type="EMBL" id="BGZK01000883">
    <property type="protein sequence ID" value="GBP63950.1"/>
    <property type="molecule type" value="Genomic_DNA"/>
</dbReference>
<dbReference type="AlphaFoldDB" id="A0A4C1XLG4"/>
<proteinExistence type="predicted"/>
<sequence>MAAELEGPVTVDDLPITFQRIYTRRETRSGLIIKRFTFRPIGTVFNSRQGRLTYLIELLRASMSRSNRQRFDDRSSASALDLRQANVRGSRERNEATRTPASLDRVLDVLDTRLVVQL</sequence>
<comment type="caution">
    <text evidence="1">The sequence shown here is derived from an EMBL/GenBank/DDBJ whole genome shotgun (WGS) entry which is preliminary data.</text>
</comment>
<protein>
    <submittedName>
        <fullName evidence="1">Uncharacterized protein</fullName>
    </submittedName>
</protein>